<accession>A0ABR4WDE8</accession>
<evidence type="ECO:0000313" key="2">
    <source>
        <dbReference type="EMBL" id="KGD60977.1"/>
    </source>
</evidence>
<gene>
    <name evidence="2" type="ORF">T9A_01837</name>
</gene>
<dbReference type="Proteomes" id="UP000029443">
    <property type="component" value="Unassembled WGS sequence"/>
</dbReference>
<organism evidence="2 3">
    <name type="scientific">Alcanivorax jadensis T9</name>
    <dbReference type="NCBI Taxonomy" id="1177181"/>
    <lineage>
        <taxon>Bacteria</taxon>
        <taxon>Pseudomonadati</taxon>
        <taxon>Pseudomonadota</taxon>
        <taxon>Gammaproteobacteria</taxon>
        <taxon>Oceanospirillales</taxon>
        <taxon>Alcanivoracaceae</taxon>
        <taxon>Alcanivorax</taxon>
    </lineage>
</organism>
<name>A0ABR4WDE8_9GAMM</name>
<dbReference type="PROSITE" id="PS51257">
    <property type="entry name" value="PROKAR_LIPOPROTEIN"/>
    <property type="match status" value="1"/>
</dbReference>
<sequence length="206" mass="22562">MRKVKFAMVALFAALLAACATGYHDTRMVNTQTGVEKEPQGPYQSLVVGVLVEHELRAHLENAIVAKFAEQGIQATAAHTVFGDKGIEGKSRDYLAQRMKENSFDSALAIHLEEQRTETLEVKGDPGTAVPVAGTMTMRPQVFSDDFFVNEDIYVVRLDLWDVDQQAIIWQGNTVSFNTGGFKGLEKGAGHFAQVITNAIGKADIF</sequence>
<keyword evidence="1" id="KW-0732">Signal</keyword>
<feature type="signal peptide" evidence="1">
    <location>
        <begin position="1"/>
        <end position="22"/>
    </location>
</feature>
<feature type="chain" id="PRO_5046622266" description="Lipoprotein" evidence="1">
    <location>
        <begin position="23"/>
        <end position="206"/>
    </location>
</feature>
<evidence type="ECO:0000256" key="1">
    <source>
        <dbReference type="SAM" id="SignalP"/>
    </source>
</evidence>
<protein>
    <recommendedName>
        <fullName evidence="4">Lipoprotein</fullName>
    </recommendedName>
</protein>
<keyword evidence="3" id="KW-1185">Reference proteome</keyword>
<evidence type="ECO:0000313" key="3">
    <source>
        <dbReference type="Proteomes" id="UP000029443"/>
    </source>
</evidence>
<dbReference type="EMBL" id="ARXU01000006">
    <property type="protein sequence ID" value="KGD60977.1"/>
    <property type="molecule type" value="Genomic_DNA"/>
</dbReference>
<reference evidence="2 3" key="1">
    <citation type="submission" date="2012-09" db="EMBL/GenBank/DDBJ databases">
        <title>Genome Sequence of alkane-degrading Bacterium Alcanivorax jadensis T9.</title>
        <authorList>
            <person name="Lai Q."/>
            <person name="Shao Z."/>
        </authorList>
    </citation>
    <scope>NUCLEOTIDE SEQUENCE [LARGE SCALE GENOMIC DNA]</scope>
    <source>
        <strain evidence="2 3">T9</strain>
    </source>
</reference>
<comment type="caution">
    <text evidence="2">The sequence shown here is derived from an EMBL/GenBank/DDBJ whole genome shotgun (WGS) entry which is preliminary data.</text>
</comment>
<proteinExistence type="predicted"/>
<evidence type="ECO:0008006" key="4">
    <source>
        <dbReference type="Google" id="ProtNLM"/>
    </source>
</evidence>
<dbReference type="RefSeq" id="WP_035247511.1">
    <property type="nucleotide sequence ID" value="NZ_ARXU01000006.1"/>
</dbReference>